<protein>
    <submittedName>
        <fullName evidence="2">TAFII28 domain-containing protein</fullName>
    </submittedName>
</protein>
<dbReference type="WBParaSite" id="RSKR_0000319800.1">
    <property type="protein sequence ID" value="RSKR_0000319800.1"/>
    <property type="gene ID" value="RSKR_0000319800"/>
</dbReference>
<proteinExistence type="predicted"/>
<organism evidence="1 2">
    <name type="scientific">Rhabditophanes sp. KR3021</name>
    <dbReference type="NCBI Taxonomy" id="114890"/>
    <lineage>
        <taxon>Eukaryota</taxon>
        <taxon>Metazoa</taxon>
        <taxon>Ecdysozoa</taxon>
        <taxon>Nematoda</taxon>
        <taxon>Chromadorea</taxon>
        <taxon>Rhabditida</taxon>
        <taxon>Tylenchina</taxon>
        <taxon>Panagrolaimomorpha</taxon>
        <taxon>Strongyloidoidea</taxon>
        <taxon>Alloionematidae</taxon>
        <taxon>Rhabditophanes</taxon>
    </lineage>
</organism>
<reference evidence="2" key="1">
    <citation type="submission" date="2016-11" db="UniProtKB">
        <authorList>
            <consortium name="WormBaseParasite"/>
        </authorList>
    </citation>
    <scope>IDENTIFICATION</scope>
    <source>
        <strain evidence="2">KR3021</strain>
    </source>
</reference>
<name>A0AC35TR51_9BILA</name>
<dbReference type="Proteomes" id="UP000095286">
    <property type="component" value="Unplaced"/>
</dbReference>
<evidence type="ECO:0000313" key="2">
    <source>
        <dbReference type="WBParaSite" id="RSKR_0000319800.1"/>
    </source>
</evidence>
<accession>A0AC35TR51</accession>
<sequence>MSDSEANLSDNLFGDISSSDEESNHSANDCQKEKVLMGASRTDTTPNIEERITLKRDAASLHPSASMPNFESMDLSQDGLTKPTHTVKRARLPSTHVHTEDIFDALDKLEDFNSRDVPEPKLNDHQVNGNKMHKSATFAGNIDGMDLFEGLDDAGPSFTGSIVMPTSFEGMVDEDFGFGTSKVLLAEEELDKPGPSTLNKPPREGYEDSLGSENEEIEAPIGKLSDEDDLIRLKLQLLVANFDKVQMERFEIYRRANFPRTIVRKIILETTRCAVNDTVAISIAGMAKVFVGELIEEALDIQKSLKDNQESLLPRHLELAYDSLQNQGKLFGCKSFRKNPFS</sequence>
<evidence type="ECO:0000313" key="1">
    <source>
        <dbReference type="Proteomes" id="UP000095286"/>
    </source>
</evidence>